<dbReference type="GO" id="GO:0003677">
    <property type="term" value="F:DNA binding"/>
    <property type="evidence" value="ECO:0007669"/>
    <property type="project" value="InterPro"/>
</dbReference>
<dbReference type="Pfam" id="PF01076">
    <property type="entry name" value="Mob_Pre"/>
    <property type="match status" value="1"/>
</dbReference>
<dbReference type="GO" id="GO:0006310">
    <property type="term" value="P:DNA recombination"/>
    <property type="evidence" value="ECO:0007669"/>
    <property type="project" value="InterPro"/>
</dbReference>
<sequence>MNRKRGNQILSTAAKHNRRANAAEVRASPNINSARSHFNETLAGPETADGVAALANQMMKAAGVMPRKDAVLAIELVFSLPKDHQIDDRAFFIDCTKWAGSRFGGEANVLSSDIHRDEKHPHCHVLVLPLLNGKLSASKLLGNREQIAATQQNFFEAVASNHGLTKPTARLSGDAKRAGAQAVLKRLREVSDGAIGSLVWGALRDAIEQNPEPFILELGIDFADVKAFATATKVEKPSRTFAQIMTGKGRSTAEDKNPYRTFDHPKVETSYRTPIPKNANVLPCVGRTQKSTFAQPTVPPPVTSLPLPVAQIEHLVWKRERDSERPASAFDSETGEYVEAPQKLNLQKGKARAYVADVLGRTGRRC</sequence>
<gene>
    <name evidence="1" type="ORF">HNP55_001902</name>
</gene>
<reference evidence="1 2" key="1">
    <citation type="submission" date="2020-08" db="EMBL/GenBank/DDBJ databases">
        <title>Functional genomics of gut bacteria from endangered species of beetles.</title>
        <authorList>
            <person name="Carlos-Shanley C."/>
        </authorList>
    </citation>
    <scope>NUCLEOTIDE SEQUENCE [LARGE SCALE GENOMIC DNA]</scope>
    <source>
        <strain evidence="1 2">S00239</strain>
    </source>
</reference>
<evidence type="ECO:0000313" key="2">
    <source>
        <dbReference type="Proteomes" id="UP000562027"/>
    </source>
</evidence>
<comment type="caution">
    <text evidence="1">The sequence shown here is derived from an EMBL/GenBank/DDBJ whole genome shotgun (WGS) entry which is preliminary data.</text>
</comment>
<organism evidence="1 2">
    <name type="scientific">Roseateles oligotrophus</name>
    <dbReference type="NCBI Taxonomy" id="1769250"/>
    <lineage>
        <taxon>Bacteria</taxon>
        <taxon>Pseudomonadati</taxon>
        <taxon>Pseudomonadota</taxon>
        <taxon>Betaproteobacteria</taxon>
        <taxon>Burkholderiales</taxon>
        <taxon>Sphaerotilaceae</taxon>
        <taxon>Roseateles</taxon>
    </lineage>
</organism>
<dbReference type="EMBL" id="JACHLP010000003">
    <property type="protein sequence ID" value="MBB4843383.1"/>
    <property type="molecule type" value="Genomic_DNA"/>
</dbReference>
<dbReference type="CDD" id="cd17242">
    <property type="entry name" value="MobM_relaxase"/>
    <property type="match status" value="1"/>
</dbReference>
<dbReference type="Proteomes" id="UP000562027">
    <property type="component" value="Unassembled WGS sequence"/>
</dbReference>
<evidence type="ECO:0008006" key="3">
    <source>
        <dbReference type="Google" id="ProtNLM"/>
    </source>
</evidence>
<name>A0A840L9F2_9BURK</name>
<dbReference type="InterPro" id="IPR001668">
    <property type="entry name" value="Mob_Pre"/>
</dbReference>
<keyword evidence="2" id="KW-1185">Reference proteome</keyword>
<evidence type="ECO:0000313" key="1">
    <source>
        <dbReference type="EMBL" id="MBB4843383.1"/>
    </source>
</evidence>
<accession>A0A840L9F2</accession>
<protein>
    <recommendedName>
        <fullName evidence="3">Plasmid recombination enzyme</fullName>
    </recommendedName>
</protein>
<dbReference type="AlphaFoldDB" id="A0A840L9F2"/>
<proteinExistence type="predicted"/>
<dbReference type="Gene3D" id="3.30.930.30">
    <property type="match status" value="1"/>
</dbReference>